<keyword evidence="1" id="KW-1133">Transmembrane helix</keyword>
<dbReference type="AlphaFoldDB" id="A0A0B3BWB9"/>
<accession>A0A0B3BWB9</accession>
<dbReference type="Proteomes" id="UP000030980">
    <property type="component" value="Unassembled WGS sequence"/>
</dbReference>
<sequence>MSQIIDLATNNALLSGLILAAIIGIISWLWRAHQNRRDSNAIFKFLTASKAETPHTFRSTEAIASKTKLTQSRVEELCTKHKKIQRNAKEKQSWKLIE</sequence>
<dbReference type="OrthoDB" id="9929984at2"/>
<protein>
    <submittedName>
        <fullName evidence="2">Uncharacterized protein</fullName>
    </submittedName>
</protein>
<proteinExistence type="predicted"/>
<evidence type="ECO:0000256" key="1">
    <source>
        <dbReference type="SAM" id="Phobius"/>
    </source>
</evidence>
<gene>
    <name evidence="2" type="ORF">PT85_16170</name>
</gene>
<dbReference type="RefSeq" id="WP_039607236.1">
    <property type="nucleotide sequence ID" value="NZ_FMUP01000019.1"/>
</dbReference>
<feature type="transmembrane region" description="Helical" evidence="1">
    <location>
        <begin position="12"/>
        <end position="30"/>
    </location>
</feature>
<evidence type="ECO:0000313" key="3">
    <source>
        <dbReference type="Proteomes" id="UP000030980"/>
    </source>
</evidence>
<name>A0A0B3BWB9_9PSED</name>
<dbReference type="EMBL" id="JTAK01000007">
    <property type="protein sequence ID" value="KHO63677.1"/>
    <property type="molecule type" value="Genomic_DNA"/>
</dbReference>
<keyword evidence="1" id="KW-0472">Membrane</keyword>
<keyword evidence="1" id="KW-0812">Transmembrane</keyword>
<keyword evidence="3" id="KW-1185">Reference proteome</keyword>
<organism evidence="2 3">
    <name type="scientific">Pseudomonas flexibilis</name>
    <dbReference type="NCBI Taxonomy" id="706570"/>
    <lineage>
        <taxon>Bacteria</taxon>
        <taxon>Pseudomonadati</taxon>
        <taxon>Pseudomonadota</taxon>
        <taxon>Gammaproteobacteria</taxon>
        <taxon>Pseudomonadales</taxon>
        <taxon>Pseudomonadaceae</taxon>
        <taxon>Pseudomonas</taxon>
    </lineage>
</organism>
<reference evidence="2 3" key="1">
    <citation type="submission" date="2014-11" db="EMBL/GenBank/DDBJ databases">
        <title>Genome sequence of Pseudomonas tuomuerensis JCM 14085.</title>
        <authorList>
            <person name="Shin S.-K."/>
            <person name="Yi H."/>
        </authorList>
    </citation>
    <scope>NUCLEOTIDE SEQUENCE [LARGE SCALE GENOMIC DNA]</scope>
    <source>
        <strain evidence="2 3">JCM 14085</strain>
    </source>
</reference>
<comment type="caution">
    <text evidence="2">The sequence shown here is derived from an EMBL/GenBank/DDBJ whole genome shotgun (WGS) entry which is preliminary data.</text>
</comment>
<evidence type="ECO:0000313" key="2">
    <source>
        <dbReference type="EMBL" id="KHO63677.1"/>
    </source>
</evidence>